<dbReference type="PROSITE" id="PS50110">
    <property type="entry name" value="RESPONSE_REGULATORY"/>
    <property type="match status" value="1"/>
</dbReference>
<evidence type="ECO:0000256" key="1">
    <source>
        <dbReference type="PROSITE-ProRule" id="PRU00169"/>
    </source>
</evidence>
<name>A0ABQ1QI10_9RHOB</name>
<gene>
    <name evidence="3" type="ORF">GCM10011358_10720</name>
</gene>
<protein>
    <recommendedName>
        <fullName evidence="2">Response regulatory domain-containing protein</fullName>
    </recommendedName>
</protein>
<evidence type="ECO:0000259" key="2">
    <source>
        <dbReference type="PROSITE" id="PS50110"/>
    </source>
</evidence>
<reference evidence="4" key="1">
    <citation type="journal article" date="2019" name="Int. J. Syst. Evol. Microbiol.">
        <title>The Global Catalogue of Microorganisms (GCM) 10K type strain sequencing project: providing services to taxonomists for standard genome sequencing and annotation.</title>
        <authorList>
            <consortium name="The Broad Institute Genomics Platform"/>
            <consortium name="The Broad Institute Genome Sequencing Center for Infectious Disease"/>
            <person name="Wu L."/>
            <person name="Ma J."/>
        </authorList>
    </citation>
    <scope>NUCLEOTIDE SEQUENCE [LARGE SCALE GENOMIC DNA]</scope>
    <source>
        <strain evidence="4">CGMCC 1.12922</strain>
    </source>
</reference>
<keyword evidence="1" id="KW-0597">Phosphoprotein</keyword>
<evidence type="ECO:0000313" key="4">
    <source>
        <dbReference type="Proteomes" id="UP000617355"/>
    </source>
</evidence>
<dbReference type="InterPro" id="IPR011006">
    <property type="entry name" value="CheY-like_superfamily"/>
</dbReference>
<dbReference type="Gene3D" id="3.40.50.2300">
    <property type="match status" value="1"/>
</dbReference>
<dbReference type="InterPro" id="IPR001789">
    <property type="entry name" value="Sig_transdc_resp-reg_receiver"/>
</dbReference>
<sequence length="108" mass="12104">MMRDFAARALRSLGYSSVTAADAAAALRVLEEDRLVGILIIDLRLKKGEAGAQLAREAFAIRPDIRVLLTSGDPVALQFAQRDMPQHVELLPKPFRRHDLEERLSRLQ</sequence>
<accession>A0ABQ1QI10</accession>
<evidence type="ECO:0000313" key="3">
    <source>
        <dbReference type="EMBL" id="GGD28441.1"/>
    </source>
</evidence>
<feature type="domain" description="Response regulatory" evidence="2">
    <location>
        <begin position="1"/>
        <end position="108"/>
    </location>
</feature>
<dbReference type="Pfam" id="PF00072">
    <property type="entry name" value="Response_reg"/>
    <property type="match status" value="1"/>
</dbReference>
<proteinExistence type="predicted"/>
<comment type="caution">
    <text evidence="3">The sequence shown here is derived from an EMBL/GenBank/DDBJ whole genome shotgun (WGS) entry which is preliminary data.</text>
</comment>
<organism evidence="3 4">
    <name type="scientific">Sinisalibacter lacisalsi</name>
    <dbReference type="NCBI Taxonomy" id="1526570"/>
    <lineage>
        <taxon>Bacteria</taxon>
        <taxon>Pseudomonadati</taxon>
        <taxon>Pseudomonadota</taxon>
        <taxon>Alphaproteobacteria</taxon>
        <taxon>Rhodobacterales</taxon>
        <taxon>Roseobacteraceae</taxon>
        <taxon>Sinisalibacter</taxon>
    </lineage>
</organism>
<dbReference type="SUPFAM" id="SSF52172">
    <property type="entry name" value="CheY-like"/>
    <property type="match status" value="1"/>
</dbReference>
<feature type="modified residue" description="4-aspartylphosphate" evidence="1">
    <location>
        <position position="42"/>
    </location>
</feature>
<keyword evidence="4" id="KW-1185">Reference proteome</keyword>
<dbReference type="EMBL" id="BMGI01000001">
    <property type="protein sequence ID" value="GGD28441.1"/>
    <property type="molecule type" value="Genomic_DNA"/>
</dbReference>
<dbReference type="Proteomes" id="UP000617355">
    <property type="component" value="Unassembled WGS sequence"/>
</dbReference>